<proteinExistence type="predicted"/>
<accession>A0ACC5W9P8</accession>
<organism evidence="1 2">
    <name type="scientific">Pangasianodon gigas</name>
    <name type="common">Mekong giant catfish</name>
    <name type="synonym">Pangasius gigas</name>
    <dbReference type="NCBI Taxonomy" id="30993"/>
    <lineage>
        <taxon>Eukaryota</taxon>
        <taxon>Metazoa</taxon>
        <taxon>Chordata</taxon>
        <taxon>Craniata</taxon>
        <taxon>Vertebrata</taxon>
        <taxon>Euteleostomi</taxon>
        <taxon>Actinopterygii</taxon>
        <taxon>Neopterygii</taxon>
        <taxon>Teleostei</taxon>
        <taxon>Ostariophysi</taxon>
        <taxon>Siluriformes</taxon>
        <taxon>Pangasiidae</taxon>
        <taxon>Pangasianodon</taxon>
    </lineage>
</organism>
<protein>
    <submittedName>
        <fullName evidence="1">Uncharacterized protein</fullName>
    </submittedName>
</protein>
<dbReference type="EMBL" id="CM040455">
    <property type="protein sequence ID" value="MCI4375804.1"/>
    <property type="molecule type" value="Genomic_DNA"/>
</dbReference>
<comment type="caution">
    <text evidence="1">The sequence shown here is derived from an EMBL/GenBank/DDBJ whole genome shotgun (WGS) entry which is preliminary data.</text>
</comment>
<name>A0ACC5W9P8_PANGG</name>
<evidence type="ECO:0000313" key="2">
    <source>
        <dbReference type="Proteomes" id="UP000829447"/>
    </source>
</evidence>
<evidence type="ECO:0000313" key="1">
    <source>
        <dbReference type="EMBL" id="MCI4375804.1"/>
    </source>
</evidence>
<dbReference type="Proteomes" id="UP000829447">
    <property type="component" value="Linkage Group LG2"/>
</dbReference>
<sequence length="417" mass="46841">MGFTPHMLHNTIHLQTSLLCTIGLWKVKQSLELRVALFCPLVEEMVLGRYIMSLENKEHHYNYTGKLKQDRYKDGLKPEAIAFVLICLLIVVENTIVLVAIWKNKKFHLPMYYLLGNLTLSDLLAGFTYMVNIIMSGPNTLNLTPLLWFLREGGVFITLAASVISLLAIAIERHITMVKMKPYHGTKRNRMFALIGASWALAVLLGVLPIIGWNCMGQLHLCSTVLPLYSKSYVLFCVTVFSAILLAIVVLYGRIFHTVKRNTKRLGSIRRKGLARRSQKYMALLKTVTIVLGVFIACWLPLFLLLLLDFVCQTGACPILFKADYFLGLAMINSLINPIIYTLTSKDMRKAIIKLLCRRCLITKDGQVKKLGIPFLECSLSKAETAIHRGLETTISSGNGTSSPIRIISPKIKAVKL</sequence>
<reference evidence="1 2" key="1">
    <citation type="journal article" date="2022" name="bioRxiv">
        <title>An ancient truncated duplication of the anti-Mullerian hormone receptor type 2 gene is a potential conserved master sex determinant in the Pangasiidae catfish family.</title>
        <authorList>
            <person name="Wen M."/>
            <person name="Pan Q."/>
            <person name="Jouanno E."/>
            <person name="Montfort J."/>
            <person name="Zahm M."/>
            <person name="Cabau C."/>
            <person name="Klopp C."/>
            <person name="Iampietro C."/>
            <person name="Roques C."/>
            <person name="Bouchez O."/>
            <person name="Castinel A."/>
            <person name="Donnadieu C."/>
            <person name="Parrinello H."/>
            <person name="Poncet C."/>
            <person name="Belmonte E."/>
            <person name="Gautier V."/>
            <person name="Avarre J.-C."/>
            <person name="Dugue R."/>
            <person name="Gustiano R."/>
            <person name="Ha T.T.T."/>
            <person name="Campet M."/>
            <person name="Sriphairoj K."/>
            <person name="Ribolli J."/>
            <person name="de Almeida F.L."/>
            <person name="Desvignes T."/>
            <person name="Postlethwait J.H."/>
            <person name="Bucao C.F."/>
            <person name="Robinson-Rechavi M."/>
            <person name="Bobe J."/>
            <person name="Herpin A."/>
            <person name="Guiguen Y."/>
        </authorList>
    </citation>
    <scope>NUCLEOTIDE SEQUENCE [LARGE SCALE GENOMIC DNA]</scope>
    <source>
        <strain evidence="1">YG-Dec2019</strain>
    </source>
</reference>
<gene>
    <name evidence="1" type="ORF">PGIGA_G00113640</name>
</gene>
<keyword evidence="2" id="KW-1185">Reference proteome</keyword>